<sequence>MLQQLINTALLGTDKMVFDEKLLPESIRNIIEKMPETDKEARFFKTAALLAFYEVSGQKPKRFVGELPIEIHDEFAEVAPQKFATILNDILEIQYYFRNDLLALWLDKLIERKQICTAKNTVSLLSLAESLPKKFHPKIIKVLSKNGLDLLAFKTSITQKEQLSAEQIWQEGKLAERRELFIELRKEHPQKALTLLENTWKEESLNDKKAFIEVIKTTFESSDIVFIESLIPEFTFKAKERKTQKEIRQMLKGLLMGIVNTDTYARTTKALEGYFSHEKAKGMMGWIGKENKVLLLPEQDDSFLNISTMDSEYGFEKSPDIAIFTTNQYYWFACFLEYLPFDFWTQHLEKDIEATVKYFISEAFTVKLSGKKLAVFLNALINNALHHKNIVLAKALLKITSLNDQLPLLALLTENEREEYILSSKQLTSLQALEACFGNFNGTWSADFSNTIVRECYATIIERNTYIPEQLAVFMVKHLHPSASIFLLKENVYPSSTNPYYIKHWEKHFVEAIVTALKIKQRIDL</sequence>
<comment type="caution">
    <text evidence="1">The sequence shown here is derived from an EMBL/GenBank/DDBJ whole genome shotgun (WGS) entry which is preliminary data.</text>
</comment>
<organism evidence="1 2">
    <name type="scientific">Arcicella gelida</name>
    <dbReference type="NCBI Taxonomy" id="2984195"/>
    <lineage>
        <taxon>Bacteria</taxon>
        <taxon>Pseudomonadati</taxon>
        <taxon>Bacteroidota</taxon>
        <taxon>Cytophagia</taxon>
        <taxon>Cytophagales</taxon>
        <taxon>Flectobacillaceae</taxon>
        <taxon>Arcicella</taxon>
    </lineage>
</organism>
<dbReference type="InterPro" id="IPR043746">
    <property type="entry name" value="DUF5691"/>
</dbReference>
<evidence type="ECO:0000313" key="1">
    <source>
        <dbReference type="EMBL" id="MEA5403579.1"/>
    </source>
</evidence>
<keyword evidence="2" id="KW-1185">Reference proteome</keyword>
<dbReference type="RefSeq" id="WP_323329197.1">
    <property type="nucleotide sequence ID" value="NZ_JAYGIL010000012.1"/>
</dbReference>
<gene>
    <name evidence="1" type="ORF">VB776_11705</name>
</gene>
<name>A0ABU5S503_9BACT</name>
<proteinExistence type="predicted"/>
<reference evidence="1 2" key="1">
    <citation type="submission" date="2023-12" db="EMBL/GenBank/DDBJ databases">
        <title>Novel species of the genus Arcicella isolated from rivers.</title>
        <authorList>
            <person name="Lu H."/>
        </authorList>
    </citation>
    <scope>NUCLEOTIDE SEQUENCE [LARGE SCALE GENOMIC DNA]</scope>
    <source>
        <strain evidence="1 2">DC2W</strain>
    </source>
</reference>
<dbReference type="Proteomes" id="UP001303899">
    <property type="component" value="Unassembled WGS sequence"/>
</dbReference>
<accession>A0ABU5S503</accession>
<dbReference type="Pfam" id="PF18944">
    <property type="entry name" value="DUF5691"/>
    <property type="match status" value="1"/>
</dbReference>
<evidence type="ECO:0000313" key="2">
    <source>
        <dbReference type="Proteomes" id="UP001303899"/>
    </source>
</evidence>
<protein>
    <submittedName>
        <fullName evidence="1">DUF5691 domain-containing protein</fullName>
    </submittedName>
</protein>
<dbReference type="EMBL" id="JAYGIL010000012">
    <property type="protein sequence ID" value="MEA5403579.1"/>
    <property type="molecule type" value="Genomic_DNA"/>
</dbReference>